<proteinExistence type="predicted"/>
<feature type="region of interest" description="Disordered" evidence="1">
    <location>
        <begin position="28"/>
        <end position="47"/>
    </location>
</feature>
<comment type="caution">
    <text evidence="2">The sequence shown here is derived from an EMBL/GenBank/DDBJ whole genome shotgun (WGS) entry which is preliminary data.</text>
</comment>
<evidence type="ECO:0000256" key="1">
    <source>
        <dbReference type="SAM" id="MobiDB-lite"/>
    </source>
</evidence>
<dbReference type="Proteomes" id="UP000806378">
    <property type="component" value="Unassembled WGS sequence"/>
</dbReference>
<evidence type="ECO:0000313" key="2">
    <source>
        <dbReference type="EMBL" id="KAF7847080.1"/>
    </source>
</evidence>
<sequence length="236" mass="24817">MTRLPLPQGDALSSSLGFGSLALIGQLAKRPRPPAKVEPKSGAFWSSENPLSPLSFSLLKQGFMQGLAATPQSHLLPPQNRSNGVPSRPKLGHPPPKIQFCARRTSPRPPPMLKLLSSSACLQTRARHAAASRPLSLGCPRAGTEPSNPLLRALSSLRGLGRRSPNSVQRAFFCSDSTGDDGAAAAQAEGKAADSESETAEKPVSAIIPTNPRLDDYLTVGLSPRILCGIDASFGL</sequence>
<dbReference type="Gramene" id="rna-gnl|WGS:JABURB|Cocit.L3383.1">
    <property type="protein sequence ID" value="cds-KAF7847080.1"/>
    <property type="gene ID" value="gene-BT93_L3383"/>
</dbReference>
<dbReference type="AlphaFoldDB" id="A0A8T0CHA9"/>
<protein>
    <submittedName>
        <fullName evidence="2">Uncharacterized protein</fullName>
    </submittedName>
</protein>
<feature type="region of interest" description="Disordered" evidence="1">
    <location>
        <begin position="72"/>
        <end position="94"/>
    </location>
</feature>
<feature type="region of interest" description="Disordered" evidence="1">
    <location>
        <begin position="184"/>
        <end position="203"/>
    </location>
</feature>
<evidence type="ECO:0000313" key="3">
    <source>
        <dbReference type="Proteomes" id="UP000806378"/>
    </source>
</evidence>
<reference evidence="2" key="1">
    <citation type="submission" date="2020-05" db="EMBL/GenBank/DDBJ databases">
        <title>WGS assembly of Corymbia citriodora subspecies variegata.</title>
        <authorList>
            <person name="Barry K."/>
            <person name="Hundley H."/>
            <person name="Shu S."/>
            <person name="Jenkins J."/>
            <person name="Grimwood J."/>
            <person name="Baten A."/>
        </authorList>
    </citation>
    <scope>NUCLEOTIDE SEQUENCE</scope>
    <source>
        <strain evidence="2">CV2-018</strain>
    </source>
</reference>
<name>A0A8T0CHA9_CORYI</name>
<gene>
    <name evidence="2" type="ORF">BT93_L3383</name>
</gene>
<organism evidence="2 3">
    <name type="scientific">Corymbia citriodora subsp. variegata</name>
    <dbReference type="NCBI Taxonomy" id="360336"/>
    <lineage>
        <taxon>Eukaryota</taxon>
        <taxon>Viridiplantae</taxon>
        <taxon>Streptophyta</taxon>
        <taxon>Embryophyta</taxon>
        <taxon>Tracheophyta</taxon>
        <taxon>Spermatophyta</taxon>
        <taxon>Magnoliopsida</taxon>
        <taxon>eudicotyledons</taxon>
        <taxon>Gunneridae</taxon>
        <taxon>Pentapetalae</taxon>
        <taxon>rosids</taxon>
        <taxon>malvids</taxon>
        <taxon>Myrtales</taxon>
        <taxon>Myrtaceae</taxon>
        <taxon>Myrtoideae</taxon>
        <taxon>Eucalypteae</taxon>
        <taxon>Corymbia</taxon>
    </lineage>
</organism>
<keyword evidence="3" id="KW-1185">Reference proteome</keyword>
<dbReference type="EMBL" id="MU091305">
    <property type="protein sequence ID" value="KAF7847080.1"/>
    <property type="molecule type" value="Genomic_DNA"/>
</dbReference>
<accession>A0A8T0CHA9</accession>